<keyword evidence="1" id="KW-0472">Membrane</keyword>
<dbReference type="AlphaFoldDB" id="A0A5C6RWM7"/>
<keyword evidence="3" id="KW-1185">Reference proteome</keyword>
<keyword evidence="1" id="KW-0812">Transmembrane</keyword>
<feature type="transmembrane region" description="Helical" evidence="1">
    <location>
        <begin position="220"/>
        <end position="240"/>
    </location>
</feature>
<accession>A0A5C6RWM7</accession>
<evidence type="ECO:0000313" key="3">
    <source>
        <dbReference type="Proteomes" id="UP000321562"/>
    </source>
</evidence>
<proteinExistence type="predicted"/>
<name>A0A5C6RWM7_9RHOB</name>
<feature type="transmembrane region" description="Helical" evidence="1">
    <location>
        <begin position="21"/>
        <end position="41"/>
    </location>
</feature>
<dbReference type="OrthoDB" id="7463529at2"/>
<feature type="transmembrane region" description="Helical" evidence="1">
    <location>
        <begin position="370"/>
        <end position="392"/>
    </location>
</feature>
<sequence>MSDRQVIGSHAGARRGIALRDVAVAALIALLLAALFGRIMGYELRRDEFMFVPPAVLLEDHALYSDLFYNHVPYSAWLFRAMHLALPWMGLLAVARLTIFLAWLLLLGSAAWIGWRLTRSAVMALFGPVSFISAEVLLGQAGMAATNNLLPLPFALLGLGLLAISLAERDLSFTRLFAAGVMLSIAAGMKASAIAFIPAVAIGCFLLPRRMDAADRARKLALPVALGGIVGALPLIWLAVTQTDLFFAHIAAYHAGPHIAFWQDNAASEPGLALGSSDKLMLAWSVWMVGAPLLALFVAVLSWAMMRRDPARPDDSNSALLIVAAATATAALLAFVPTPGFPQYYIGPLVGLPLLAALGWRALSLDAHRGLAIAVRVAMALMLVIALPRLGLGLNELRHPDKFTTAKVQRGADLLRQILSDSGLDGAGPVATLSPIYPLAAGLEIYPEFAAGPFAYRIAPYTDAELRPLYAMAGADDLPALFEASPPSAIMTGFDPGLEAPFEDYARANGYTPQDLPAITDRYGSARLWLSPRAAAATEQTGDTQ</sequence>
<comment type="caution">
    <text evidence="2">The sequence shown here is derived from an EMBL/GenBank/DDBJ whole genome shotgun (WGS) entry which is preliminary data.</text>
</comment>
<dbReference type="RefSeq" id="WP_147100380.1">
    <property type="nucleotide sequence ID" value="NZ_JBHUFH010000001.1"/>
</dbReference>
<feature type="transmembrane region" description="Helical" evidence="1">
    <location>
        <begin position="179"/>
        <end position="208"/>
    </location>
</feature>
<evidence type="ECO:0000256" key="1">
    <source>
        <dbReference type="SAM" id="Phobius"/>
    </source>
</evidence>
<dbReference type="Proteomes" id="UP000321562">
    <property type="component" value="Unassembled WGS sequence"/>
</dbReference>
<protein>
    <recommendedName>
        <fullName evidence="4">Glycosyltransferase RgtA/B/C/D-like domain-containing protein</fullName>
    </recommendedName>
</protein>
<keyword evidence="1" id="KW-1133">Transmembrane helix</keyword>
<reference evidence="2 3" key="1">
    <citation type="submission" date="2019-08" db="EMBL/GenBank/DDBJ databases">
        <authorList>
            <person name="Ye J."/>
        </authorList>
    </citation>
    <scope>NUCLEOTIDE SEQUENCE [LARGE SCALE GENOMIC DNA]</scope>
    <source>
        <strain evidence="2 3">TK008</strain>
    </source>
</reference>
<feature type="transmembrane region" description="Helical" evidence="1">
    <location>
        <begin position="91"/>
        <end position="115"/>
    </location>
</feature>
<feature type="transmembrane region" description="Helical" evidence="1">
    <location>
        <begin position="284"/>
        <end position="306"/>
    </location>
</feature>
<dbReference type="EMBL" id="VOPL01000008">
    <property type="protein sequence ID" value="TXB66365.1"/>
    <property type="molecule type" value="Genomic_DNA"/>
</dbReference>
<feature type="transmembrane region" description="Helical" evidence="1">
    <location>
        <begin position="121"/>
        <end position="138"/>
    </location>
</feature>
<organism evidence="2 3">
    <name type="scientific">Paracoccus aurantiacus</name>
    <dbReference type="NCBI Taxonomy" id="2599412"/>
    <lineage>
        <taxon>Bacteria</taxon>
        <taxon>Pseudomonadati</taxon>
        <taxon>Pseudomonadota</taxon>
        <taxon>Alphaproteobacteria</taxon>
        <taxon>Rhodobacterales</taxon>
        <taxon>Paracoccaceae</taxon>
        <taxon>Paracoccus</taxon>
    </lineage>
</organism>
<gene>
    <name evidence="2" type="ORF">FQV27_15750</name>
</gene>
<feature type="transmembrane region" description="Helical" evidence="1">
    <location>
        <begin position="344"/>
        <end position="363"/>
    </location>
</feature>
<evidence type="ECO:0008006" key="4">
    <source>
        <dbReference type="Google" id="ProtNLM"/>
    </source>
</evidence>
<feature type="transmembrane region" description="Helical" evidence="1">
    <location>
        <begin position="318"/>
        <end position="338"/>
    </location>
</feature>
<evidence type="ECO:0000313" key="2">
    <source>
        <dbReference type="EMBL" id="TXB66365.1"/>
    </source>
</evidence>